<dbReference type="InterPro" id="IPR036249">
    <property type="entry name" value="Thioredoxin-like_sf"/>
</dbReference>
<dbReference type="PROSITE" id="PS50404">
    <property type="entry name" value="GST_NTER"/>
    <property type="match status" value="1"/>
</dbReference>
<proteinExistence type="predicted"/>
<dbReference type="InterPro" id="IPR036282">
    <property type="entry name" value="Glutathione-S-Trfase_C_sf"/>
</dbReference>
<evidence type="ECO:0000313" key="3">
    <source>
        <dbReference type="Proteomes" id="UP000470384"/>
    </source>
</evidence>
<dbReference type="SUPFAM" id="SSF47616">
    <property type="entry name" value="GST C-terminal domain-like"/>
    <property type="match status" value="1"/>
</dbReference>
<keyword evidence="3" id="KW-1185">Reference proteome</keyword>
<organism evidence="2 3">
    <name type="scientific">Pyruvatibacter mobilis</name>
    <dbReference type="NCBI Taxonomy" id="1712261"/>
    <lineage>
        <taxon>Bacteria</taxon>
        <taxon>Pseudomonadati</taxon>
        <taxon>Pseudomonadota</taxon>
        <taxon>Alphaproteobacteria</taxon>
        <taxon>Hyphomicrobiales</taxon>
        <taxon>Parvibaculaceae</taxon>
        <taxon>Pyruvatibacter</taxon>
    </lineage>
</organism>
<reference evidence="2 3" key="1">
    <citation type="journal article" date="2016" name="Int. J. Syst. Evol. Microbiol.">
        <title>Pyruvatibacter mobilis gen. nov., sp. nov., a marine bacterium from the culture broth of Picochlorum sp. 122.</title>
        <authorList>
            <person name="Wang G."/>
            <person name="Tang M."/>
            <person name="Wu H."/>
            <person name="Dai S."/>
            <person name="Li T."/>
            <person name="Chen C."/>
            <person name="He H."/>
            <person name="Fan J."/>
            <person name="Xiang W."/>
            <person name="Li X."/>
        </authorList>
    </citation>
    <scope>NUCLEOTIDE SEQUENCE [LARGE SCALE GENOMIC DNA]</scope>
    <source>
        <strain evidence="2 3">GYP-11</strain>
    </source>
</reference>
<dbReference type="InterPro" id="IPR004045">
    <property type="entry name" value="Glutathione_S-Trfase_N"/>
</dbReference>
<name>A0A845Q973_9HYPH</name>
<keyword evidence="2" id="KW-0808">Transferase</keyword>
<dbReference type="Gene3D" id="1.20.1050.10">
    <property type="match status" value="1"/>
</dbReference>
<dbReference type="GeneID" id="300656110"/>
<dbReference type="Pfam" id="PF13409">
    <property type="entry name" value="GST_N_2"/>
    <property type="match status" value="1"/>
</dbReference>
<comment type="caution">
    <text evidence="2">The sequence shown here is derived from an EMBL/GenBank/DDBJ whole genome shotgun (WGS) entry which is preliminary data.</text>
</comment>
<protein>
    <submittedName>
        <fullName evidence="2">Glutathione S-transferase</fullName>
    </submittedName>
</protein>
<gene>
    <name evidence="2" type="ORF">GTQ45_05560</name>
</gene>
<dbReference type="RefSeq" id="WP_160587179.1">
    <property type="nucleotide sequence ID" value="NZ_BMHN01000001.1"/>
</dbReference>
<dbReference type="GO" id="GO:0016740">
    <property type="term" value="F:transferase activity"/>
    <property type="evidence" value="ECO:0007669"/>
    <property type="project" value="UniProtKB-KW"/>
</dbReference>
<dbReference type="SUPFAM" id="SSF52833">
    <property type="entry name" value="Thioredoxin-like"/>
    <property type="match status" value="1"/>
</dbReference>
<accession>A0A845Q973</accession>
<dbReference type="EMBL" id="WXYQ01000004">
    <property type="protein sequence ID" value="NBG95193.1"/>
    <property type="molecule type" value="Genomic_DNA"/>
</dbReference>
<dbReference type="OrthoDB" id="9795329at2"/>
<dbReference type="AlphaFoldDB" id="A0A845Q973"/>
<dbReference type="CDD" id="cd03205">
    <property type="entry name" value="GST_C_6"/>
    <property type="match status" value="1"/>
</dbReference>
<sequence>MILLYTEASPFARKCRLCIAELGAGQDIALRDVGAVSPLAANAAASAQAPLGKIPVLVRPGQAALYDSPVICEYLDAVWQGSLFPADGEARWRALALQALADGAMETAVALRYEAVFRGNGSGDDPWVVRQTARLTSAVDAMARAVADFAPAPTIGELSVASALGYLDLRFEEIAWRRGQAALAAWFDSFAARPSMQSTAPTL</sequence>
<evidence type="ECO:0000313" key="2">
    <source>
        <dbReference type="EMBL" id="NBG95193.1"/>
    </source>
</evidence>
<evidence type="ECO:0000259" key="1">
    <source>
        <dbReference type="PROSITE" id="PS50404"/>
    </source>
</evidence>
<feature type="domain" description="GST N-terminal" evidence="1">
    <location>
        <begin position="1"/>
        <end position="83"/>
    </location>
</feature>
<dbReference type="Gene3D" id="3.40.30.10">
    <property type="entry name" value="Glutaredoxin"/>
    <property type="match status" value="1"/>
</dbReference>
<dbReference type="Proteomes" id="UP000470384">
    <property type="component" value="Unassembled WGS sequence"/>
</dbReference>